<evidence type="ECO:0000313" key="7">
    <source>
        <dbReference type="EMBL" id="WWY02695.1"/>
    </source>
</evidence>
<dbReference type="RefSeq" id="WP_274584780.1">
    <property type="nucleotide sequence ID" value="NZ_CP146598.1"/>
</dbReference>
<gene>
    <name evidence="6" type="ORF">ORY91_000937</name>
    <name evidence="7" type="ORF">V9W64_08305</name>
</gene>
<evidence type="ECO:0000313" key="8">
    <source>
        <dbReference type="Proteomes" id="UP001149607"/>
    </source>
</evidence>
<protein>
    <submittedName>
        <fullName evidence="6">PilC/PilY family type IV pilus protein</fullName>
    </submittedName>
</protein>
<sequence>MMRLLIAFGLAFAAPVAAAAQTWCPGPVLADSETRRVYIARYRPDTFGSSLTAHPIEQRRGGRYLTGPALWDAACTLTGGECAEPRRTLPPTPPPQRHWLTWFNGSRPALWPQLAAVQQQAVADPLRWAYWQGSREQERPSENGDSDGLFRARTSLLADARTGRPLLVGKPQPQPAAFNGQNRRYPQQPAAEQQSGAQSHADFVRLHAARPHTLYFPANDGLLHAFAAGPGQADDDGRERSAYLPDVSLRALHRPDQPAADFSHPQYAGRPFHDSAPQAGDVFHSGRWHTWLAGSLGSGGQAVYLLDISRPGRPAAVAEWTQQSGHPQLRHLGAHNGRAVFTRLNNGNRGILIGNGYCTADDISDGICRAASGEAGLFLIDIDSLSGTPTLHFLATGAVGGNGISGVAVLDDNRDGITDYAYAGDLQGNIWRFDLRADNLQHWLRTRPHRLFQTAAGQPVSTAPLVSYRNGRAVINFGTGLRQIGRQGQNARYAAAPQSLYGLTDLLDNRSISPDSLLVQTLSGNRISRRVLTPQNQGWRLDLPAVEKNGRTHYEQVVTDSQLLNKQWLLNTHDGADPRCGALAGGYSYAVSAQSGAGTAGFFQPDAGQPPERMPHAQSGSPVIMRHDKTVLMLADPQNPQWQTVYPDAAKRLRRLGWRLL</sequence>
<name>A0A9X4E149_9NEIS</name>
<dbReference type="Pfam" id="PF05567">
    <property type="entry name" value="T4P_PilY1"/>
    <property type="match status" value="1"/>
</dbReference>
<evidence type="ECO:0000256" key="2">
    <source>
        <dbReference type="ARBA" id="ARBA00022837"/>
    </source>
</evidence>
<reference evidence="7" key="2">
    <citation type="submission" date="2024-02" db="EMBL/GenBank/DDBJ databases">
        <title>Neisseria leonii sp. nov.</title>
        <authorList>
            <person name="Boutroux M."/>
            <person name="Favre-Rochex S."/>
            <person name="Gorgette O."/>
            <person name="Touak G."/>
            <person name="Muhle E."/>
            <person name="Chesneau O."/>
            <person name="Clermont D."/>
            <person name="Rahi P."/>
        </authorList>
    </citation>
    <scope>NUCLEOTIDE SEQUENCE</scope>
    <source>
        <strain evidence="7">51.81</strain>
    </source>
</reference>
<dbReference type="InterPro" id="IPR008707">
    <property type="entry name" value="B-propeller_PilY1"/>
</dbReference>
<organism evidence="6">
    <name type="scientific">Neisseria leonii</name>
    <dbReference type="NCBI Taxonomy" id="2995413"/>
    <lineage>
        <taxon>Bacteria</taxon>
        <taxon>Pseudomonadati</taxon>
        <taxon>Pseudomonadota</taxon>
        <taxon>Betaproteobacteria</taxon>
        <taxon>Neisseriales</taxon>
        <taxon>Neisseriaceae</taxon>
        <taxon>Neisseria</taxon>
    </lineage>
</organism>
<keyword evidence="4" id="KW-0732">Signal</keyword>
<accession>A0A9X4E149</accession>
<evidence type="ECO:0000256" key="1">
    <source>
        <dbReference type="ARBA" id="ARBA00022723"/>
    </source>
</evidence>
<feature type="compositionally biased region" description="Polar residues" evidence="3">
    <location>
        <begin position="179"/>
        <end position="198"/>
    </location>
</feature>
<dbReference type="Proteomes" id="UP001149607">
    <property type="component" value="Chromosome"/>
</dbReference>
<dbReference type="GO" id="GO:0046872">
    <property type="term" value="F:metal ion binding"/>
    <property type="evidence" value="ECO:0007669"/>
    <property type="project" value="UniProtKB-KW"/>
</dbReference>
<feature type="domain" description="PilY1 beta-propeller" evidence="5">
    <location>
        <begin position="198"/>
        <end position="440"/>
    </location>
</feature>
<feature type="chain" id="PRO_5042786755" evidence="4">
    <location>
        <begin position="20"/>
        <end position="661"/>
    </location>
</feature>
<keyword evidence="8" id="KW-1185">Reference proteome</keyword>
<evidence type="ECO:0000313" key="6">
    <source>
        <dbReference type="EMBL" id="MDD9327531.1"/>
    </source>
</evidence>
<evidence type="ECO:0000259" key="5">
    <source>
        <dbReference type="Pfam" id="PF05567"/>
    </source>
</evidence>
<keyword evidence="2" id="KW-0106">Calcium</keyword>
<dbReference type="EMBL" id="CP146598">
    <property type="protein sequence ID" value="WWY02695.1"/>
    <property type="molecule type" value="Genomic_DNA"/>
</dbReference>
<reference evidence="6" key="1">
    <citation type="submission" date="2022-10" db="EMBL/GenBank/DDBJ databases">
        <authorList>
            <person name="Boutroux M."/>
        </authorList>
    </citation>
    <scope>NUCLEOTIDE SEQUENCE</scope>
    <source>
        <strain evidence="6">51.81</strain>
    </source>
</reference>
<feature type="region of interest" description="Disordered" evidence="3">
    <location>
        <begin position="162"/>
        <end position="199"/>
    </location>
</feature>
<feature type="signal peptide" evidence="4">
    <location>
        <begin position="1"/>
        <end position="19"/>
    </location>
</feature>
<dbReference type="EMBL" id="JAPQFL010000002">
    <property type="protein sequence ID" value="MDD9327531.1"/>
    <property type="molecule type" value="Genomic_DNA"/>
</dbReference>
<keyword evidence="1" id="KW-0479">Metal-binding</keyword>
<evidence type="ECO:0000256" key="4">
    <source>
        <dbReference type="SAM" id="SignalP"/>
    </source>
</evidence>
<evidence type="ECO:0000256" key="3">
    <source>
        <dbReference type="SAM" id="MobiDB-lite"/>
    </source>
</evidence>
<proteinExistence type="predicted"/>
<dbReference type="AlphaFoldDB" id="A0A9X4E149"/>